<evidence type="ECO:0008006" key="3">
    <source>
        <dbReference type="Google" id="ProtNLM"/>
    </source>
</evidence>
<dbReference type="SUPFAM" id="SSF47473">
    <property type="entry name" value="EF-hand"/>
    <property type="match status" value="1"/>
</dbReference>
<dbReference type="Proteomes" id="UP000595140">
    <property type="component" value="Unassembled WGS sequence"/>
</dbReference>
<protein>
    <recommendedName>
        <fullName evidence="3">EF-hand domain-containing protein</fullName>
    </recommendedName>
</protein>
<dbReference type="AlphaFoldDB" id="A0A484KJN1"/>
<dbReference type="EMBL" id="OOIL02000370">
    <property type="protein sequence ID" value="VFQ64114.1"/>
    <property type="molecule type" value="Genomic_DNA"/>
</dbReference>
<evidence type="ECO:0000313" key="1">
    <source>
        <dbReference type="EMBL" id="VFQ64114.1"/>
    </source>
</evidence>
<name>A0A484KJN1_9ASTE</name>
<accession>A0A484KJN1</accession>
<reference evidence="1 2" key="1">
    <citation type="submission" date="2018-04" db="EMBL/GenBank/DDBJ databases">
        <authorList>
            <person name="Vogel A."/>
        </authorList>
    </citation>
    <scope>NUCLEOTIDE SEQUENCE [LARGE SCALE GENOMIC DNA]</scope>
</reference>
<sequence>MAPLQAEAPAAIKALFADYSDNGIMTIDHFHRFLIEIQKQLDATREDAIALFQQIGVQAGQGLDLYGFFKYIFDDFNSPLPLNRGVHHDMNAPLSQ</sequence>
<dbReference type="Gene3D" id="1.10.238.10">
    <property type="entry name" value="EF-hand"/>
    <property type="match status" value="1"/>
</dbReference>
<keyword evidence="2" id="KW-1185">Reference proteome</keyword>
<gene>
    <name evidence="1" type="ORF">CCAM_LOCUS5890</name>
</gene>
<evidence type="ECO:0000313" key="2">
    <source>
        <dbReference type="Proteomes" id="UP000595140"/>
    </source>
</evidence>
<proteinExistence type="predicted"/>
<dbReference type="InterPro" id="IPR011992">
    <property type="entry name" value="EF-hand-dom_pair"/>
</dbReference>
<dbReference type="OrthoDB" id="1668392at2759"/>
<organism evidence="1 2">
    <name type="scientific">Cuscuta campestris</name>
    <dbReference type="NCBI Taxonomy" id="132261"/>
    <lineage>
        <taxon>Eukaryota</taxon>
        <taxon>Viridiplantae</taxon>
        <taxon>Streptophyta</taxon>
        <taxon>Embryophyta</taxon>
        <taxon>Tracheophyta</taxon>
        <taxon>Spermatophyta</taxon>
        <taxon>Magnoliopsida</taxon>
        <taxon>eudicotyledons</taxon>
        <taxon>Gunneridae</taxon>
        <taxon>Pentapetalae</taxon>
        <taxon>asterids</taxon>
        <taxon>lamiids</taxon>
        <taxon>Solanales</taxon>
        <taxon>Convolvulaceae</taxon>
        <taxon>Cuscuteae</taxon>
        <taxon>Cuscuta</taxon>
        <taxon>Cuscuta subgen. Grammica</taxon>
        <taxon>Cuscuta sect. Cleistogrammica</taxon>
    </lineage>
</organism>